<dbReference type="HAMAP" id="MF_00510">
    <property type="entry name" value="Peptidase_E"/>
    <property type="match status" value="1"/>
</dbReference>
<evidence type="ECO:0000256" key="9">
    <source>
        <dbReference type="HAMAP-Rule" id="MF_00510"/>
    </source>
</evidence>
<keyword evidence="5 9" id="KW-0378">Hydrolase</keyword>
<feature type="active site" description="Charge relay system" evidence="9">
    <location>
        <position position="135"/>
    </location>
</feature>
<feature type="active site" description="Charge relay system" evidence="9">
    <location>
        <position position="157"/>
    </location>
</feature>
<organism evidence="10 11">
    <name type="scientific">Salmonella enterica I</name>
    <dbReference type="NCBI Taxonomy" id="59201"/>
    <lineage>
        <taxon>Bacteria</taxon>
        <taxon>Pseudomonadati</taxon>
        <taxon>Pseudomonadota</taxon>
        <taxon>Gammaproteobacteria</taxon>
        <taxon>Enterobacterales</taxon>
        <taxon>Enterobacteriaceae</taxon>
        <taxon>Salmonella</taxon>
    </lineage>
</organism>
<evidence type="ECO:0000256" key="1">
    <source>
        <dbReference type="ARBA" id="ARBA00004496"/>
    </source>
</evidence>
<comment type="catalytic activity">
    <reaction evidence="8 9">
        <text>Dipeptidase E catalyzes the hydrolysis of dipeptides Asp-|-Xaa. It does not act on peptides with N-terminal Glu, Asn or Gln, nor does it cleave isoaspartyl peptides.</text>
        <dbReference type="EC" id="3.4.13.21"/>
    </reaction>
</comment>
<evidence type="ECO:0000256" key="4">
    <source>
        <dbReference type="ARBA" id="ARBA00022670"/>
    </source>
</evidence>
<dbReference type="EC" id="3.4.13.21" evidence="9"/>
<dbReference type="FunFam" id="3.40.50.880:FF:000007">
    <property type="entry name" value="Peptidase E"/>
    <property type="match status" value="1"/>
</dbReference>
<evidence type="ECO:0000256" key="5">
    <source>
        <dbReference type="ARBA" id="ARBA00022801"/>
    </source>
</evidence>
<dbReference type="InterPro" id="IPR029062">
    <property type="entry name" value="Class_I_gatase-like"/>
</dbReference>
<dbReference type="CDD" id="cd03146">
    <property type="entry name" value="GAT1_Peptidase_E"/>
    <property type="match status" value="1"/>
</dbReference>
<proteinExistence type="inferred from homology"/>
<evidence type="ECO:0000256" key="3">
    <source>
        <dbReference type="ARBA" id="ARBA00022490"/>
    </source>
</evidence>
<dbReference type="EMBL" id="UGXS01000004">
    <property type="protein sequence ID" value="SUH18496.1"/>
    <property type="molecule type" value="Genomic_DNA"/>
</dbReference>
<dbReference type="GO" id="GO:0008236">
    <property type="term" value="F:serine-type peptidase activity"/>
    <property type="evidence" value="ECO:0007669"/>
    <property type="project" value="UniProtKB-KW"/>
</dbReference>
<gene>
    <name evidence="9 10" type="primary">pepE</name>
    <name evidence="10" type="ORF">NCTC8258_06327</name>
</gene>
<keyword evidence="3 9" id="KW-0963">Cytoplasm</keyword>
<protein>
    <recommendedName>
        <fullName evidence="9">Peptidase E</fullName>
        <ecNumber evidence="9">3.4.13.21</ecNumber>
    </recommendedName>
    <alternativeName>
        <fullName evidence="9">Alpha-aspartyl dipeptidase</fullName>
    </alternativeName>
    <alternativeName>
        <fullName evidence="9">Asp-specific dipeptidase</fullName>
    </alternativeName>
    <alternativeName>
        <fullName evidence="9">Dipeptidase E</fullName>
    </alternativeName>
</protein>
<evidence type="ECO:0000256" key="6">
    <source>
        <dbReference type="ARBA" id="ARBA00022825"/>
    </source>
</evidence>
<evidence type="ECO:0000313" key="11">
    <source>
        <dbReference type="Proteomes" id="UP000255509"/>
    </source>
</evidence>
<evidence type="ECO:0000256" key="7">
    <source>
        <dbReference type="ARBA" id="ARBA00022997"/>
    </source>
</evidence>
<dbReference type="Proteomes" id="UP000255509">
    <property type="component" value="Unassembled WGS sequence"/>
</dbReference>
<feature type="active site" description="Charge relay system" evidence="9">
    <location>
        <position position="120"/>
    </location>
</feature>
<comment type="subcellular location">
    <subcellularLocation>
        <location evidence="1 9">Cytoplasm</location>
    </subcellularLocation>
</comment>
<dbReference type="PANTHER" id="PTHR20842:SF0">
    <property type="entry name" value="ALPHA-ASPARTYL DIPEPTIDASE"/>
    <property type="match status" value="1"/>
</dbReference>
<dbReference type="PANTHER" id="PTHR20842">
    <property type="entry name" value="PROTEASE S51 ALPHA-ASPARTYL DIPEPTIDASE"/>
    <property type="match status" value="1"/>
</dbReference>
<sequence>MELLLLSNSTLPGKAWLEHALPLIANQLNGRRSAVFIPFAGVTQTWDEYTDKTAEVLAPLGVNVTGIHRVADPLAAIEKAEIIIVGGGNTFQLLKESRERGLLAPVADRVKRGALYIGWSAGANLACPTIRTTNDMPIVDPNGFDALDLFPLQINPHFTNALPEGHKGETREQRIRELLVVAPELTVIGLPEGNWIQVSNGQAVLGGPNTTWVFKAGEEAVALEAGSSLLIPGHIECRMAGLRACSP</sequence>
<dbReference type="InterPro" id="IPR005320">
    <property type="entry name" value="Peptidase_S51"/>
</dbReference>
<comment type="function">
    <text evidence="9">Hydrolyzes dipeptides containing N-terminal aspartate residues. May play a role in allowing the cell to use peptide aspartate to spare carbon otherwise required for the synthesis of the aspartate family of amino acids.</text>
</comment>
<dbReference type="GO" id="GO:0005737">
    <property type="term" value="C:cytoplasm"/>
    <property type="evidence" value="ECO:0007669"/>
    <property type="project" value="UniProtKB-SubCell"/>
</dbReference>
<evidence type="ECO:0000256" key="2">
    <source>
        <dbReference type="ARBA" id="ARBA00006534"/>
    </source>
</evidence>
<keyword evidence="4 9" id="KW-0645">Protease</keyword>
<name>A0A379WI98_SALET</name>
<dbReference type="Pfam" id="PF03575">
    <property type="entry name" value="Peptidase_S51"/>
    <property type="match status" value="1"/>
</dbReference>
<dbReference type="InterPro" id="IPR023172">
    <property type="entry name" value="Peptidase_S51_dipeptidase-E"/>
</dbReference>
<reference evidence="10 11" key="1">
    <citation type="submission" date="2018-06" db="EMBL/GenBank/DDBJ databases">
        <authorList>
            <consortium name="Pathogen Informatics"/>
            <person name="Doyle S."/>
        </authorList>
    </citation>
    <scope>NUCLEOTIDE SEQUENCE [LARGE SCALE GENOMIC DNA]</scope>
    <source>
        <strain evidence="10 11">NCTC8258</strain>
    </source>
</reference>
<accession>A0A379WI98</accession>
<keyword evidence="6 9" id="KW-0720">Serine protease</keyword>
<dbReference type="SUPFAM" id="SSF52317">
    <property type="entry name" value="Class I glutamine amidotransferase-like"/>
    <property type="match status" value="1"/>
</dbReference>
<evidence type="ECO:0000256" key="8">
    <source>
        <dbReference type="ARBA" id="ARBA00050239"/>
    </source>
</evidence>
<keyword evidence="7 9" id="KW-0224">Dipeptidase</keyword>
<dbReference type="Gene3D" id="3.40.50.880">
    <property type="match status" value="1"/>
</dbReference>
<dbReference type="GO" id="GO:0006508">
    <property type="term" value="P:proteolysis"/>
    <property type="evidence" value="ECO:0007669"/>
    <property type="project" value="UniProtKB-UniRule"/>
</dbReference>
<dbReference type="NCBIfam" id="NF003642">
    <property type="entry name" value="PRK05282.1"/>
    <property type="match status" value="1"/>
</dbReference>
<dbReference type="GO" id="GO:0016805">
    <property type="term" value="F:dipeptidase activity"/>
    <property type="evidence" value="ECO:0007669"/>
    <property type="project" value="UniProtKB-UniRule"/>
</dbReference>
<evidence type="ECO:0000313" key="10">
    <source>
        <dbReference type="EMBL" id="SUH18496.1"/>
    </source>
</evidence>
<dbReference type="AlphaFoldDB" id="A0A379WI98"/>
<comment type="similarity">
    <text evidence="2 9">Belongs to the peptidase S51 family.</text>
</comment>